<protein>
    <submittedName>
        <fullName evidence="1">Uncharacterized protein</fullName>
    </submittedName>
</protein>
<sequence>MSRTVDGKEFRDIDQLLALRCTFAYRANGSNDNVKGFDGGRTSTERDLFANVTANYEELVEVKASYEGGRWETGTGQEYRFIIGKRKGLPNQDDMIIGIARQTEGNNDFNAFFPY</sequence>
<evidence type="ECO:0000313" key="1">
    <source>
        <dbReference type="EMBL" id="KAE8317043.1"/>
    </source>
</evidence>
<accession>A0A5N6W8F2</accession>
<keyword evidence="2" id="KW-1185">Reference proteome</keyword>
<dbReference type="EMBL" id="ML738303">
    <property type="protein sequence ID" value="KAE8317043.1"/>
    <property type="molecule type" value="Genomic_DNA"/>
</dbReference>
<name>A0A5N6W8F2_9EURO</name>
<organism evidence="1 2">
    <name type="scientific">Aspergillus transmontanensis</name>
    <dbReference type="NCBI Taxonomy" id="1034304"/>
    <lineage>
        <taxon>Eukaryota</taxon>
        <taxon>Fungi</taxon>
        <taxon>Dikarya</taxon>
        <taxon>Ascomycota</taxon>
        <taxon>Pezizomycotina</taxon>
        <taxon>Eurotiomycetes</taxon>
        <taxon>Eurotiomycetidae</taxon>
        <taxon>Eurotiales</taxon>
        <taxon>Aspergillaceae</taxon>
        <taxon>Aspergillus</taxon>
        <taxon>Aspergillus subgen. Circumdati</taxon>
    </lineage>
</organism>
<dbReference type="Proteomes" id="UP000325433">
    <property type="component" value="Unassembled WGS sequence"/>
</dbReference>
<gene>
    <name evidence="1" type="ORF">BDV41DRAFT_573148</name>
</gene>
<evidence type="ECO:0000313" key="2">
    <source>
        <dbReference type="Proteomes" id="UP000325433"/>
    </source>
</evidence>
<dbReference type="AlphaFoldDB" id="A0A5N6W8F2"/>
<proteinExistence type="predicted"/>
<reference evidence="2" key="1">
    <citation type="submission" date="2019-04" db="EMBL/GenBank/DDBJ databases">
        <title>Friends and foes A comparative genomics studyof 23 Aspergillus species from section Flavi.</title>
        <authorList>
            <consortium name="DOE Joint Genome Institute"/>
            <person name="Kjaerbolling I."/>
            <person name="Vesth T."/>
            <person name="Frisvad J.C."/>
            <person name="Nybo J.L."/>
            <person name="Theobald S."/>
            <person name="Kildgaard S."/>
            <person name="Isbrandt T."/>
            <person name="Kuo A."/>
            <person name="Sato A."/>
            <person name="Lyhne E.K."/>
            <person name="Kogle M.E."/>
            <person name="Wiebenga A."/>
            <person name="Kun R.S."/>
            <person name="Lubbers R.J."/>
            <person name="Makela M.R."/>
            <person name="Barry K."/>
            <person name="Chovatia M."/>
            <person name="Clum A."/>
            <person name="Daum C."/>
            <person name="Haridas S."/>
            <person name="He G."/>
            <person name="LaButti K."/>
            <person name="Lipzen A."/>
            <person name="Mondo S."/>
            <person name="Riley R."/>
            <person name="Salamov A."/>
            <person name="Simmons B.A."/>
            <person name="Magnuson J.K."/>
            <person name="Henrissat B."/>
            <person name="Mortensen U.H."/>
            <person name="Larsen T.O."/>
            <person name="Devries R.P."/>
            <person name="Grigoriev I.V."/>
            <person name="Machida M."/>
            <person name="Baker S.E."/>
            <person name="Andersen M.R."/>
        </authorList>
    </citation>
    <scope>NUCLEOTIDE SEQUENCE [LARGE SCALE GENOMIC DNA]</scope>
    <source>
        <strain evidence="2">CBS 130015</strain>
    </source>
</reference>